<dbReference type="GeneID" id="19318496"/>
<evidence type="ECO:0000256" key="4">
    <source>
        <dbReference type="RuleBase" id="RU361187"/>
    </source>
</evidence>
<dbReference type="InterPro" id="IPR006710">
    <property type="entry name" value="Glyco_hydro_43"/>
</dbReference>
<feature type="signal peptide" evidence="5">
    <location>
        <begin position="1"/>
        <end position="25"/>
    </location>
</feature>
<accession>A0A061H6I7</accession>
<dbReference type="SUPFAM" id="SSF75005">
    <property type="entry name" value="Arabinanase/levansucrase/invertase"/>
    <property type="match status" value="1"/>
</dbReference>
<dbReference type="eggNOG" id="ENOG502QW2A">
    <property type="taxonomic scope" value="Eukaryota"/>
</dbReference>
<feature type="chain" id="PRO_5001599491" description="CBM6 domain-containing protein" evidence="5">
    <location>
        <begin position="26"/>
        <end position="457"/>
    </location>
</feature>
<dbReference type="KEGG" id="pfp:PFL1_04391"/>
<dbReference type="GO" id="GO:0005975">
    <property type="term" value="P:carbohydrate metabolic process"/>
    <property type="evidence" value="ECO:0007669"/>
    <property type="project" value="InterPro"/>
</dbReference>
<dbReference type="PANTHER" id="PTHR22925">
    <property type="entry name" value="GLYCOSYL HYDROLASE 43 FAMILY MEMBER"/>
    <property type="match status" value="1"/>
</dbReference>
<dbReference type="EMBL" id="KE361636">
    <property type="protein sequence ID" value="EPQ28064.1"/>
    <property type="molecule type" value="Genomic_DNA"/>
</dbReference>
<keyword evidence="2 4" id="KW-0378">Hydrolase</keyword>
<evidence type="ECO:0000256" key="1">
    <source>
        <dbReference type="ARBA" id="ARBA00009865"/>
    </source>
</evidence>
<dbReference type="Proteomes" id="UP000053664">
    <property type="component" value="Unassembled WGS sequence"/>
</dbReference>
<dbReference type="Gene3D" id="2.60.120.260">
    <property type="entry name" value="Galactose-binding domain-like"/>
    <property type="match status" value="1"/>
</dbReference>
<dbReference type="CDD" id="cd04081">
    <property type="entry name" value="CBM35_galactosidase-like"/>
    <property type="match status" value="1"/>
</dbReference>
<dbReference type="RefSeq" id="XP_007880108.1">
    <property type="nucleotide sequence ID" value="XM_007881917.1"/>
</dbReference>
<dbReference type="GO" id="GO:0004553">
    <property type="term" value="F:hydrolase activity, hydrolyzing O-glycosyl compounds"/>
    <property type="evidence" value="ECO:0007669"/>
    <property type="project" value="InterPro"/>
</dbReference>
<sequence length="457" mass="49067">MLSPFSKLGLFVGLALSSLLPLALGAENYIVSGDRWKDSDGNFINAHAAGILREGNQFYWVGEYKEKSNGFRGFSLYTSTDLINWQNKGLVVQATSGLPFQVGERPKIIKNASTGKYVLWFHADSSNYSKAQVGVCTASAVAGPYDCSSVFSPLGLESRDMNVYVDDDKTGYLIFATNDNQETAVATMTPDYTGLVKRVATIPGRLEGFGVFKRGGQYNMILSGQSGWRPNPNYRYTASSMSGPWTKANAIAPEDLNTYNSQNTFELSIGSTEVYIGDRWWETDLSQSRYVWQPFKDNVLDYRPLWRINLQDGSYTSPASTTYSLSAGKVSGSNAKTVFAACSACPSGKIGTYIGAGGSVTLSGVQTPDGSAGAVWVSVYYVNSDSYPNWRSGTIQVGSSAPVAVTFPTGGSLSGHLQDTPVKVNLAAGKNTVTLAGPSGGGYAADISHIVVWQSNK</sequence>
<protein>
    <recommendedName>
        <fullName evidence="8">CBM6 domain-containing protein</fullName>
    </recommendedName>
</protein>
<name>A0A061H6I7_9BASI</name>
<evidence type="ECO:0000256" key="2">
    <source>
        <dbReference type="ARBA" id="ARBA00022801"/>
    </source>
</evidence>
<keyword evidence="5" id="KW-0732">Signal</keyword>
<evidence type="ECO:0000313" key="7">
    <source>
        <dbReference type="Proteomes" id="UP000053664"/>
    </source>
</evidence>
<gene>
    <name evidence="6" type="ORF">PFL1_04391</name>
</gene>
<dbReference type="Pfam" id="PF04616">
    <property type="entry name" value="Glyco_hydro_43"/>
    <property type="match status" value="1"/>
</dbReference>
<dbReference type="OrthoDB" id="9970295at2759"/>
<comment type="similarity">
    <text evidence="1 4">Belongs to the glycosyl hydrolase 43 family.</text>
</comment>
<evidence type="ECO:0008006" key="8">
    <source>
        <dbReference type="Google" id="ProtNLM"/>
    </source>
</evidence>
<proteinExistence type="inferred from homology"/>
<dbReference type="AlphaFoldDB" id="A0A061H6I7"/>
<dbReference type="InterPro" id="IPR023296">
    <property type="entry name" value="Glyco_hydro_beta-prop_sf"/>
</dbReference>
<dbReference type="CDD" id="cd18821">
    <property type="entry name" value="GH43_Pc3Gal43A-like"/>
    <property type="match status" value="1"/>
</dbReference>
<evidence type="ECO:0000256" key="3">
    <source>
        <dbReference type="ARBA" id="ARBA00023295"/>
    </source>
</evidence>
<organism evidence="6 7">
    <name type="scientific">Pseudozyma flocculosa PF-1</name>
    <dbReference type="NCBI Taxonomy" id="1277687"/>
    <lineage>
        <taxon>Eukaryota</taxon>
        <taxon>Fungi</taxon>
        <taxon>Dikarya</taxon>
        <taxon>Basidiomycota</taxon>
        <taxon>Ustilaginomycotina</taxon>
        <taxon>Ustilaginomycetes</taxon>
        <taxon>Ustilaginales</taxon>
        <taxon>Ustilaginaceae</taxon>
        <taxon>Pseudozyma</taxon>
    </lineage>
</organism>
<keyword evidence="3 4" id="KW-0326">Glycosidase</keyword>
<evidence type="ECO:0000256" key="5">
    <source>
        <dbReference type="SAM" id="SignalP"/>
    </source>
</evidence>
<dbReference type="HOGENOM" id="CLU_016116_1_1_1"/>
<evidence type="ECO:0000313" key="6">
    <source>
        <dbReference type="EMBL" id="EPQ28064.1"/>
    </source>
</evidence>
<dbReference type="Gene3D" id="2.115.10.20">
    <property type="entry name" value="Glycosyl hydrolase domain, family 43"/>
    <property type="match status" value="1"/>
</dbReference>
<reference evidence="6 7" key="1">
    <citation type="journal article" date="2013" name="Plant Cell">
        <title>The transition from a phytopathogenic smut ancestor to an anamorphic biocontrol agent deciphered by comparative whole-genome analysis.</title>
        <authorList>
            <person name="Lefebvre F."/>
            <person name="Joly D.L."/>
            <person name="Labbe C."/>
            <person name="Teichmann B."/>
            <person name="Linning R."/>
            <person name="Belzile F."/>
            <person name="Bakkeren G."/>
            <person name="Belanger R.R."/>
        </authorList>
    </citation>
    <scope>NUCLEOTIDE SEQUENCE [LARGE SCALE GENOMIC DNA]</scope>
    <source>
        <strain evidence="6 7">PF-1</strain>
    </source>
</reference>
<dbReference type="PANTHER" id="PTHR22925:SF3">
    <property type="entry name" value="GLYCOSYL HYDROLASE FAMILY PROTEIN 43"/>
    <property type="match status" value="1"/>
</dbReference>